<sequence length="398" mass="42167">SCAGRTRALQRAGVGGRRPSPHRPALPFGTGRTARVALPSGIPGVTPGTFAGFSKRGQPGATPWGPRVSLWALGEGQLIPLPARPRTPWLALPAAVTGLRFLQETAELLPQAPVPEAPRAEPWLEPPLPPRTLAPVPVPGGPRAWDAADSLALISLQCHRLSPPRTRKQVGLGVGLGRGPGLQALAGRTLRKQPHPQRGAEGQEPGFQGVVLRMHLKPAQEGHQLLITAQFSSACGSRSWGASASPAEALPNPVGASTSNHQDSPGSRCCASCRTQRTPLWRDAEDGTPLCNACGIRYKKYGIRCPACWTVPRKSICPLGHCTRCGAWLCTPQGPLGKGTEGHDSGVRPRVPRLHGEKEKSFPRDLAVRTGEGAGIPTGLERSPDEMWIPVPVGRPEP</sequence>
<feature type="region of interest" description="Disordered" evidence="3">
    <location>
        <begin position="337"/>
        <end position="398"/>
    </location>
</feature>
<dbReference type="GO" id="GO:0008270">
    <property type="term" value="F:zinc ion binding"/>
    <property type="evidence" value="ECO:0007669"/>
    <property type="project" value="UniProtKB-KW"/>
</dbReference>
<dbReference type="GO" id="GO:0005634">
    <property type="term" value="C:nucleus"/>
    <property type="evidence" value="ECO:0007669"/>
    <property type="project" value="TreeGrafter"/>
</dbReference>
<dbReference type="AlphaFoldDB" id="A0A7N4PFR4"/>
<dbReference type="PANTHER" id="PTHR47341">
    <property type="entry name" value="GATA-TYPE ZINC FINGER PROTEIN 1"/>
    <property type="match status" value="1"/>
</dbReference>
<accession>A0A7N4PFR4</accession>
<reference evidence="5 6" key="1">
    <citation type="journal article" date="2011" name="Proc. Natl. Acad. Sci. U.S.A.">
        <title>Genetic diversity and population structure of the endangered marsupial Sarcophilus harrisii (Tasmanian devil).</title>
        <authorList>
            <person name="Miller W."/>
            <person name="Hayes V.M."/>
            <person name="Ratan A."/>
            <person name="Petersen D.C."/>
            <person name="Wittekindt N.E."/>
            <person name="Miller J."/>
            <person name="Walenz B."/>
            <person name="Knight J."/>
            <person name="Qi J."/>
            <person name="Zhao F."/>
            <person name="Wang Q."/>
            <person name="Bedoya-Reina O.C."/>
            <person name="Katiyar N."/>
            <person name="Tomsho L.P."/>
            <person name="Kasson L.M."/>
            <person name="Hardie R.A."/>
            <person name="Woodbridge P."/>
            <person name="Tindall E.A."/>
            <person name="Bertelsen M.F."/>
            <person name="Dixon D."/>
            <person name="Pyecroft S."/>
            <person name="Helgen K.M."/>
            <person name="Lesk A.M."/>
            <person name="Pringle T.H."/>
            <person name="Patterson N."/>
            <person name="Zhang Y."/>
            <person name="Kreiss A."/>
            <person name="Woods G.M."/>
            <person name="Jones M.E."/>
            <person name="Schuster S.C."/>
        </authorList>
    </citation>
    <scope>NUCLEOTIDE SEQUENCE [LARGE SCALE GENOMIC DNA]</scope>
</reference>
<feature type="region of interest" description="Disordered" evidence="3">
    <location>
        <begin position="246"/>
        <end position="265"/>
    </location>
</feature>
<keyword evidence="2" id="KW-0863">Zinc-finger</keyword>
<feature type="region of interest" description="Disordered" evidence="3">
    <location>
        <begin position="1"/>
        <end position="29"/>
    </location>
</feature>
<dbReference type="GeneTree" id="ENSGT00470000042444"/>
<dbReference type="SUPFAM" id="SSF57716">
    <property type="entry name" value="Glucocorticoid receptor-like (DNA-binding domain)"/>
    <property type="match status" value="1"/>
</dbReference>
<reference evidence="5" key="3">
    <citation type="submission" date="2025-09" db="UniProtKB">
        <authorList>
            <consortium name="Ensembl"/>
        </authorList>
    </citation>
    <scope>IDENTIFICATION</scope>
</reference>
<dbReference type="InterPro" id="IPR000679">
    <property type="entry name" value="Znf_GATA"/>
</dbReference>
<dbReference type="PROSITE" id="PS50114">
    <property type="entry name" value="GATA_ZN_FINGER_2"/>
    <property type="match status" value="1"/>
</dbReference>
<protein>
    <submittedName>
        <fullName evidence="5">Zinc finger GATA like protein 1</fullName>
    </submittedName>
</protein>
<evidence type="ECO:0000256" key="3">
    <source>
        <dbReference type="SAM" id="MobiDB-lite"/>
    </source>
</evidence>
<evidence type="ECO:0000256" key="2">
    <source>
        <dbReference type="PROSITE-ProRule" id="PRU00094"/>
    </source>
</evidence>
<evidence type="ECO:0000313" key="5">
    <source>
        <dbReference type="Ensembl" id="ENSSHAP00000037797.1"/>
    </source>
</evidence>
<dbReference type="GO" id="GO:0048599">
    <property type="term" value="P:oocyte development"/>
    <property type="evidence" value="ECO:0007669"/>
    <property type="project" value="TreeGrafter"/>
</dbReference>
<feature type="compositionally biased region" description="Polar residues" evidence="3">
    <location>
        <begin position="255"/>
        <end position="265"/>
    </location>
</feature>
<keyword evidence="6" id="KW-1185">Reference proteome</keyword>
<gene>
    <name evidence="5" type="primary">ZGLP1</name>
</gene>
<dbReference type="PANTHER" id="PTHR47341:SF1">
    <property type="entry name" value="GATA-TYPE ZINC FINGER PROTEIN 1"/>
    <property type="match status" value="1"/>
</dbReference>
<feature type="compositionally biased region" description="Basic and acidic residues" evidence="3">
    <location>
        <begin position="354"/>
        <end position="367"/>
    </location>
</feature>
<keyword evidence="1" id="KW-0539">Nucleus</keyword>
<dbReference type="SMART" id="SM00401">
    <property type="entry name" value="ZnF_GATA"/>
    <property type="match status" value="1"/>
</dbReference>
<dbReference type="PRINTS" id="PR00619">
    <property type="entry name" value="GATAZNFINGER"/>
</dbReference>
<dbReference type="Gene3D" id="3.30.50.10">
    <property type="entry name" value="Erythroid Transcription Factor GATA-1, subunit A"/>
    <property type="match status" value="1"/>
</dbReference>
<dbReference type="InterPro" id="IPR053116">
    <property type="entry name" value="GATA-type_Znf_Regulator"/>
</dbReference>
<dbReference type="Ensembl" id="ENSSHAT00000044952.1">
    <property type="protein sequence ID" value="ENSSHAP00000037797.1"/>
    <property type="gene ID" value="ENSSHAG00000028563.1"/>
</dbReference>
<dbReference type="GO" id="GO:0043565">
    <property type="term" value="F:sequence-specific DNA binding"/>
    <property type="evidence" value="ECO:0007669"/>
    <property type="project" value="InterPro"/>
</dbReference>
<organism evidence="5 6">
    <name type="scientific">Sarcophilus harrisii</name>
    <name type="common">Tasmanian devil</name>
    <name type="synonym">Sarcophilus laniarius</name>
    <dbReference type="NCBI Taxonomy" id="9305"/>
    <lineage>
        <taxon>Eukaryota</taxon>
        <taxon>Metazoa</taxon>
        <taxon>Chordata</taxon>
        <taxon>Craniata</taxon>
        <taxon>Vertebrata</taxon>
        <taxon>Euteleostomi</taxon>
        <taxon>Mammalia</taxon>
        <taxon>Metatheria</taxon>
        <taxon>Dasyuromorphia</taxon>
        <taxon>Dasyuridae</taxon>
        <taxon>Sarcophilus</taxon>
    </lineage>
</organism>
<dbReference type="Pfam" id="PF00320">
    <property type="entry name" value="GATA"/>
    <property type="match status" value="1"/>
</dbReference>
<reference evidence="5" key="2">
    <citation type="submission" date="2025-08" db="UniProtKB">
        <authorList>
            <consortium name="Ensembl"/>
        </authorList>
    </citation>
    <scope>IDENTIFICATION</scope>
</reference>
<evidence type="ECO:0000256" key="1">
    <source>
        <dbReference type="ARBA" id="ARBA00023242"/>
    </source>
</evidence>
<keyword evidence="2" id="KW-0479">Metal-binding</keyword>
<dbReference type="CDD" id="cd00202">
    <property type="entry name" value="ZnF_GATA"/>
    <property type="match status" value="1"/>
</dbReference>
<dbReference type="InterPro" id="IPR013088">
    <property type="entry name" value="Znf_NHR/GATA"/>
</dbReference>
<name>A0A7N4PFR4_SARHA</name>
<dbReference type="Proteomes" id="UP000007648">
    <property type="component" value="Unassembled WGS sequence"/>
</dbReference>
<evidence type="ECO:0000259" key="4">
    <source>
        <dbReference type="PROSITE" id="PS50114"/>
    </source>
</evidence>
<keyword evidence="2" id="KW-0862">Zinc</keyword>
<dbReference type="GO" id="GO:0007283">
    <property type="term" value="P:spermatogenesis"/>
    <property type="evidence" value="ECO:0007669"/>
    <property type="project" value="TreeGrafter"/>
</dbReference>
<proteinExistence type="predicted"/>
<feature type="domain" description="GATA-type" evidence="4">
    <location>
        <begin position="264"/>
        <end position="324"/>
    </location>
</feature>
<dbReference type="GO" id="GO:0006357">
    <property type="term" value="P:regulation of transcription by RNA polymerase II"/>
    <property type="evidence" value="ECO:0007669"/>
    <property type="project" value="TreeGrafter"/>
</dbReference>
<evidence type="ECO:0000313" key="6">
    <source>
        <dbReference type="Proteomes" id="UP000007648"/>
    </source>
</evidence>